<dbReference type="NCBIfam" id="TIGR00133">
    <property type="entry name" value="gatB"/>
    <property type="match status" value="1"/>
</dbReference>
<evidence type="ECO:0000256" key="5">
    <source>
        <dbReference type="ARBA" id="ARBA00022917"/>
    </source>
</evidence>
<feature type="domain" description="Asn/Gln amidotransferase" evidence="8">
    <location>
        <begin position="443"/>
        <end position="603"/>
    </location>
</feature>
<dbReference type="PANTHER" id="PTHR11659">
    <property type="entry name" value="GLUTAMYL-TRNA GLN AMIDOTRANSFERASE SUBUNIT B MITOCHONDRIAL AND PROKARYOTIC PET112-RELATED"/>
    <property type="match status" value="1"/>
</dbReference>
<keyword evidence="10" id="KW-1185">Reference proteome</keyword>
<dbReference type="EMBL" id="KZ819322">
    <property type="protein sequence ID" value="PWN22784.1"/>
    <property type="molecule type" value="Genomic_DNA"/>
</dbReference>
<dbReference type="AlphaFoldDB" id="A0A316UD68"/>
<evidence type="ECO:0000259" key="8">
    <source>
        <dbReference type="SMART" id="SM00845"/>
    </source>
</evidence>
<dbReference type="InterPro" id="IPR003789">
    <property type="entry name" value="Asn/Gln_tRNA_amidoTrase-B-like"/>
</dbReference>
<sequence length="605" mass="66166">MSRTMKCGRLRRLEHVIRGSGCHAYSTFNSTQGSITITLPPKGPSLIKSLVVSQRYFSCSPPSALPSSSSQGSSSTRQSLLPEGWEAVIGVECHAQIKAPSKLFSPTPLPTIRSSPNTLASPFDASHPGTLPILQPGAVQAALRAALFLNCEINPASRFDRKHYFYPDLTAGYQITQKYSPLANRGWIKLRHDEGYLSAGEGEEGEATIEIEQVQLEQDTAKSSHLASGESHEASSSFIDLNRAGAGLMEIVSGPQMRSAKQAGAYIRKLQELLRRVGASDGNMDEGSLRCDVNVSVHRIGEPFGKRCEVKNVNSVKFVMNAIESEVKRQYAILERGEEVEQQTRGYDEETGQTIFLRGKEDAPDYRYMPDPNLPPVRVDERTLQGIKEGLPEHPDTQRDRLKKDYKLSIRDINVLMRVGLEEDRRIPEAGTSSRQGSDDAVTYFEAVAQGRNPQVVLNWVINELLNALNKRELPFQGHSVPPAILGELIDLVEAGRVTGTSAKALLVELVATDSSSLNGKSKSPVLDLLTSKGMLALGAGGGEAGGELEQLCAKIINDLPKEAEKVRKGNDKVVMRLVGEVMKRTAGRADAQQAREVFLKSLRE</sequence>
<keyword evidence="5 7" id="KW-0648">Protein biosynthesis</keyword>
<accession>A0A316UD68</accession>
<comment type="subunit">
    <text evidence="7">Subunit of the heterotrimeric GatCAB amidotransferase (AdT) complex, composed of A, B and C subunits.</text>
</comment>
<dbReference type="InterPro" id="IPR017958">
    <property type="entry name" value="Gln-tRNA_amidoTrfase_suB_CS"/>
</dbReference>
<dbReference type="GO" id="GO:0032543">
    <property type="term" value="P:mitochondrial translation"/>
    <property type="evidence" value="ECO:0007669"/>
    <property type="project" value="UniProtKB-UniRule"/>
</dbReference>
<comment type="catalytic activity">
    <reaction evidence="6 7">
        <text>L-glutamyl-tRNA(Gln) + L-glutamine + ATP + H2O = L-glutaminyl-tRNA(Gln) + L-glutamate + ADP + phosphate + H(+)</text>
        <dbReference type="Rhea" id="RHEA:17521"/>
        <dbReference type="Rhea" id="RHEA-COMP:9681"/>
        <dbReference type="Rhea" id="RHEA-COMP:9684"/>
        <dbReference type="ChEBI" id="CHEBI:15377"/>
        <dbReference type="ChEBI" id="CHEBI:15378"/>
        <dbReference type="ChEBI" id="CHEBI:29985"/>
        <dbReference type="ChEBI" id="CHEBI:30616"/>
        <dbReference type="ChEBI" id="CHEBI:43474"/>
        <dbReference type="ChEBI" id="CHEBI:58359"/>
        <dbReference type="ChEBI" id="CHEBI:78520"/>
        <dbReference type="ChEBI" id="CHEBI:78521"/>
        <dbReference type="ChEBI" id="CHEBI:456216"/>
    </reaction>
</comment>
<protein>
    <recommendedName>
        <fullName evidence="7">Glutamyl-tRNA(Gln) amidotransferase subunit B, mitochondrial</fullName>
        <shortName evidence="7">Glu-AdT subunit B</shortName>
        <ecNumber evidence="7">6.3.5.-</ecNumber>
    </recommendedName>
</protein>
<gene>
    <name evidence="9" type="ORF">BCV69DRAFT_280394</name>
</gene>
<name>A0A316UD68_9BASI</name>
<dbReference type="GO" id="GO:0005524">
    <property type="term" value="F:ATP binding"/>
    <property type="evidence" value="ECO:0007669"/>
    <property type="project" value="UniProtKB-KW"/>
</dbReference>
<comment type="similarity">
    <text evidence="1 7">Belongs to the GatB/GatE family. GatB subfamily.</text>
</comment>
<dbReference type="GO" id="GO:0030956">
    <property type="term" value="C:glutamyl-tRNA(Gln) amidotransferase complex"/>
    <property type="evidence" value="ECO:0007669"/>
    <property type="project" value="UniProtKB-UniRule"/>
</dbReference>
<proteinExistence type="inferred from homology"/>
<dbReference type="PROSITE" id="PS01234">
    <property type="entry name" value="GATB"/>
    <property type="match status" value="1"/>
</dbReference>
<dbReference type="SUPFAM" id="SSF89095">
    <property type="entry name" value="GatB/YqeY motif"/>
    <property type="match status" value="1"/>
</dbReference>
<dbReference type="SMART" id="SM00845">
    <property type="entry name" value="GatB_Yqey"/>
    <property type="match status" value="1"/>
</dbReference>
<dbReference type="InterPro" id="IPR018027">
    <property type="entry name" value="Asn/Gln_amidotransferase"/>
</dbReference>
<keyword evidence="3 7" id="KW-0547">Nucleotide-binding</keyword>
<dbReference type="InterPro" id="IPR006075">
    <property type="entry name" value="Asn/Gln-tRNA_Trfase_suB/E_cat"/>
</dbReference>
<dbReference type="SUPFAM" id="SSF55931">
    <property type="entry name" value="Glutamine synthetase/guanido kinase"/>
    <property type="match status" value="1"/>
</dbReference>
<comment type="function">
    <text evidence="7">Allows the formation of correctly charged Gln-tRNA(Gln) through the transamidation of misacylated Glu-tRNA(Gln) in the mitochondria. The reaction takes place in the presence of glutamine and ATP through an activated gamma-phospho-Glu-tRNA(Gln).</text>
</comment>
<dbReference type="Pfam" id="PF02934">
    <property type="entry name" value="GatB_N"/>
    <property type="match status" value="1"/>
</dbReference>
<keyword evidence="4 7" id="KW-0067">ATP-binding</keyword>
<dbReference type="GO" id="GO:0070681">
    <property type="term" value="P:glutaminyl-tRNAGln biosynthesis via transamidation"/>
    <property type="evidence" value="ECO:0007669"/>
    <property type="project" value="UniProtKB-UniRule"/>
</dbReference>
<organism evidence="9 10">
    <name type="scientific">Pseudomicrostroma glucosiphilum</name>
    <dbReference type="NCBI Taxonomy" id="1684307"/>
    <lineage>
        <taxon>Eukaryota</taxon>
        <taxon>Fungi</taxon>
        <taxon>Dikarya</taxon>
        <taxon>Basidiomycota</taxon>
        <taxon>Ustilaginomycotina</taxon>
        <taxon>Exobasidiomycetes</taxon>
        <taxon>Microstromatales</taxon>
        <taxon>Microstromatales incertae sedis</taxon>
        <taxon>Pseudomicrostroma</taxon>
    </lineage>
</organism>
<evidence type="ECO:0000256" key="3">
    <source>
        <dbReference type="ARBA" id="ARBA00022741"/>
    </source>
</evidence>
<evidence type="ECO:0000256" key="4">
    <source>
        <dbReference type="ARBA" id="ARBA00022840"/>
    </source>
</evidence>
<keyword evidence="9" id="KW-0808">Transferase</keyword>
<dbReference type="NCBIfam" id="NF004014">
    <property type="entry name" value="PRK05477.1-4"/>
    <property type="match status" value="1"/>
</dbReference>
<evidence type="ECO:0000313" key="9">
    <source>
        <dbReference type="EMBL" id="PWN22784.1"/>
    </source>
</evidence>
<dbReference type="EC" id="6.3.5.-" evidence="7"/>
<evidence type="ECO:0000313" key="10">
    <source>
        <dbReference type="Proteomes" id="UP000245942"/>
    </source>
</evidence>
<reference evidence="9 10" key="1">
    <citation type="journal article" date="2018" name="Mol. Biol. Evol.">
        <title>Broad Genomic Sampling Reveals a Smut Pathogenic Ancestry of the Fungal Clade Ustilaginomycotina.</title>
        <authorList>
            <person name="Kijpornyongpan T."/>
            <person name="Mondo S.J."/>
            <person name="Barry K."/>
            <person name="Sandor L."/>
            <person name="Lee J."/>
            <person name="Lipzen A."/>
            <person name="Pangilinan J."/>
            <person name="LaButti K."/>
            <person name="Hainaut M."/>
            <person name="Henrissat B."/>
            <person name="Grigoriev I.V."/>
            <person name="Spatafora J.W."/>
            <person name="Aime M.C."/>
        </authorList>
    </citation>
    <scope>NUCLEOTIDE SEQUENCE [LARGE SCALE GENOMIC DNA]</scope>
    <source>
        <strain evidence="9 10">MCA 4718</strain>
    </source>
</reference>
<dbReference type="InterPro" id="IPR014746">
    <property type="entry name" value="Gln_synth/guanido_kin_cat_dom"/>
</dbReference>
<evidence type="ECO:0000256" key="2">
    <source>
        <dbReference type="ARBA" id="ARBA00022598"/>
    </source>
</evidence>
<dbReference type="InterPro" id="IPR017959">
    <property type="entry name" value="Asn/Gln-tRNA_amidoTrfase_suB/E"/>
</dbReference>
<dbReference type="GeneID" id="37013334"/>
<dbReference type="Proteomes" id="UP000245942">
    <property type="component" value="Unassembled WGS sequence"/>
</dbReference>
<dbReference type="GO" id="GO:0050567">
    <property type="term" value="F:glutaminyl-tRNA synthase (glutamine-hydrolyzing) activity"/>
    <property type="evidence" value="ECO:0007669"/>
    <property type="project" value="UniProtKB-UniRule"/>
</dbReference>
<dbReference type="GO" id="GO:0005739">
    <property type="term" value="C:mitochondrion"/>
    <property type="evidence" value="ECO:0007669"/>
    <property type="project" value="UniProtKB-SubCell"/>
</dbReference>
<evidence type="ECO:0000256" key="6">
    <source>
        <dbReference type="ARBA" id="ARBA00047913"/>
    </source>
</evidence>
<dbReference type="NCBIfam" id="NF004012">
    <property type="entry name" value="PRK05477.1-2"/>
    <property type="match status" value="1"/>
</dbReference>
<dbReference type="HAMAP" id="MF_00121">
    <property type="entry name" value="GatB"/>
    <property type="match status" value="1"/>
</dbReference>
<dbReference type="OrthoDB" id="1722066at2759"/>
<dbReference type="STRING" id="1684307.A0A316UD68"/>
<dbReference type="Pfam" id="PF02637">
    <property type="entry name" value="GatB_Yqey"/>
    <property type="match status" value="1"/>
</dbReference>
<dbReference type="RefSeq" id="XP_025349944.1">
    <property type="nucleotide sequence ID" value="XM_025491600.1"/>
</dbReference>
<dbReference type="Gene3D" id="1.10.10.410">
    <property type="match status" value="1"/>
</dbReference>
<dbReference type="InterPro" id="IPR004413">
    <property type="entry name" value="GatB"/>
</dbReference>
<dbReference type="InterPro" id="IPR023168">
    <property type="entry name" value="GatB_Yqey_C_2"/>
</dbReference>
<keyword evidence="2 7" id="KW-0436">Ligase</keyword>
<comment type="subcellular location">
    <subcellularLocation>
        <location evidence="7">Mitochondrion</location>
    </subcellularLocation>
</comment>
<dbReference type="GO" id="GO:0016740">
    <property type="term" value="F:transferase activity"/>
    <property type="evidence" value="ECO:0007669"/>
    <property type="project" value="UniProtKB-KW"/>
</dbReference>
<keyword evidence="7" id="KW-0496">Mitochondrion</keyword>
<evidence type="ECO:0000256" key="1">
    <source>
        <dbReference type="ARBA" id="ARBA00005306"/>
    </source>
</evidence>
<evidence type="ECO:0000256" key="7">
    <source>
        <dbReference type="HAMAP-Rule" id="MF_03147"/>
    </source>
</evidence>
<dbReference type="PANTHER" id="PTHR11659:SF0">
    <property type="entry name" value="GLUTAMYL-TRNA(GLN) AMIDOTRANSFERASE SUBUNIT B, MITOCHONDRIAL"/>
    <property type="match status" value="1"/>
</dbReference>